<evidence type="ECO:0000256" key="1">
    <source>
        <dbReference type="ARBA" id="ARBA00022679"/>
    </source>
</evidence>
<keyword evidence="5" id="KW-1185">Reference proteome</keyword>
<proteinExistence type="predicted"/>
<accession>A0ABY6T602</accession>
<gene>
    <name evidence="4" type="primary">ats</name>
    <name evidence="4" type="ORF">NCTC11976_01021</name>
</gene>
<sequence>MKNYEVRWLQPDDKENWLRMWQEYMEFYDTSLPSEVVDNTLRTLLSDNQNSGCLVACDSPDLAVGFLTFIVHQSTWAIEPECYLHDLYVKPEYRKTGAAKKLMDELKQLSVLRHWSRVYWLTRPDNRVAQSLYDKMGKGESWMVYTLFHRTSNK</sequence>
<dbReference type="EMBL" id="LR134173">
    <property type="protein sequence ID" value="VEB34795.1"/>
    <property type="molecule type" value="Genomic_DNA"/>
</dbReference>
<feature type="domain" description="N-acetyltransferase" evidence="3">
    <location>
        <begin position="4"/>
        <end position="154"/>
    </location>
</feature>
<dbReference type="PROSITE" id="PS51186">
    <property type="entry name" value="GNAT"/>
    <property type="match status" value="1"/>
</dbReference>
<dbReference type="RefSeq" id="WP_028382638.1">
    <property type="nucleotide sequence ID" value="NZ_CAAAIT010000005.1"/>
</dbReference>
<name>A0ABY6T602_9GAMM</name>
<dbReference type="GO" id="GO:0016746">
    <property type="term" value="F:acyltransferase activity"/>
    <property type="evidence" value="ECO:0007669"/>
    <property type="project" value="UniProtKB-KW"/>
</dbReference>
<reference evidence="4 5" key="1">
    <citation type="submission" date="2018-12" db="EMBL/GenBank/DDBJ databases">
        <authorList>
            <consortium name="Pathogen Informatics"/>
        </authorList>
    </citation>
    <scope>NUCLEOTIDE SEQUENCE [LARGE SCALE GENOMIC DNA]</scope>
    <source>
        <strain evidence="4 5">NCTC11976</strain>
    </source>
</reference>
<keyword evidence="2 4" id="KW-0012">Acyltransferase</keyword>
<dbReference type="InterPro" id="IPR051016">
    <property type="entry name" value="Diverse_Substrate_AcTransf"/>
</dbReference>
<dbReference type="Proteomes" id="UP000277577">
    <property type="component" value="Chromosome"/>
</dbReference>
<dbReference type="EC" id="2.3.1.-" evidence="4"/>
<dbReference type="CDD" id="cd04301">
    <property type="entry name" value="NAT_SF"/>
    <property type="match status" value="1"/>
</dbReference>
<organism evidence="4 5">
    <name type="scientific">Legionella cherrii</name>
    <dbReference type="NCBI Taxonomy" id="28084"/>
    <lineage>
        <taxon>Bacteria</taxon>
        <taxon>Pseudomonadati</taxon>
        <taxon>Pseudomonadota</taxon>
        <taxon>Gammaproteobacteria</taxon>
        <taxon>Legionellales</taxon>
        <taxon>Legionellaceae</taxon>
        <taxon>Legionella</taxon>
    </lineage>
</organism>
<dbReference type="InterPro" id="IPR000182">
    <property type="entry name" value="GNAT_dom"/>
</dbReference>
<dbReference type="Gene3D" id="3.40.630.30">
    <property type="match status" value="1"/>
</dbReference>
<evidence type="ECO:0000259" key="3">
    <source>
        <dbReference type="PROSITE" id="PS51186"/>
    </source>
</evidence>
<dbReference type="PANTHER" id="PTHR10545">
    <property type="entry name" value="DIAMINE N-ACETYLTRANSFERASE"/>
    <property type="match status" value="1"/>
</dbReference>
<dbReference type="PANTHER" id="PTHR10545:SF42">
    <property type="entry name" value="ACETYLTRANSFERASE"/>
    <property type="match status" value="1"/>
</dbReference>
<evidence type="ECO:0000256" key="2">
    <source>
        <dbReference type="ARBA" id="ARBA00023315"/>
    </source>
</evidence>
<evidence type="ECO:0000313" key="4">
    <source>
        <dbReference type="EMBL" id="VEB34795.1"/>
    </source>
</evidence>
<dbReference type="Pfam" id="PF00583">
    <property type="entry name" value="Acetyltransf_1"/>
    <property type="match status" value="1"/>
</dbReference>
<keyword evidence="1 4" id="KW-0808">Transferase</keyword>
<dbReference type="SUPFAM" id="SSF55729">
    <property type="entry name" value="Acyl-CoA N-acyltransferases (Nat)"/>
    <property type="match status" value="1"/>
</dbReference>
<evidence type="ECO:0000313" key="5">
    <source>
        <dbReference type="Proteomes" id="UP000277577"/>
    </source>
</evidence>
<protein>
    <submittedName>
        <fullName evidence="4">N-acetyltransferase ats1</fullName>
        <ecNumber evidence="4">2.3.1.-</ecNumber>
    </submittedName>
</protein>
<dbReference type="InterPro" id="IPR016181">
    <property type="entry name" value="Acyl_CoA_acyltransferase"/>
</dbReference>